<dbReference type="EnsemblPlants" id="Pp3c24_7020V3.1">
    <property type="protein sequence ID" value="Pp3c24_7020V3.1"/>
    <property type="gene ID" value="Pp3c24_7020"/>
</dbReference>
<organism evidence="2">
    <name type="scientific">Physcomitrium patens</name>
    <name type="common">Spreading-leaved earth moss</name>
    <name type="synonym">Physcomitrella patens</name>
    <dbReference type="NCBI Taxonomy" id="3218"/>
    <lineage>
        <taxon>Eukaryota</taxon>
        <taxon>Viridiplantae</taxon>
        <taxon>Streptophyta</taxon>
        <taxon>Embryophyta</taxon>
        <taxon>Bryophyta</taxon>
        <taxon>Bryophytina</taxon>
        <taxon>Bryopsida</taxon>
        <taxon>Funariidae</taxon>
        <taxon>Funariales</taxon>
        <taxon>Funariaceae</taxon>
        <taxon>Physcomitrium</taxon>
    </lineage>
</organism>
<evidence type="ECO:0000256" key="1">
    <source>
        <dbReference type="SAM" id="MobiDB-lite"/>
    </source>
</evidence>
<reference evidence="2 4" key="2">
    <citation type="journal article" date="2018" name="Plant J.">
        <title>The Physcomitrella patens chromosome-scale assembly reveals moss genome structure and evolution.</title>
        <authorList>
            <person name="Lang D."/>
            <person name="Ullrich K.K."/>
            <person name="Murat F."/>
            <person name="Fuchs J."/>
            <person name="Jenkins J."/>
            <person name="Haas F.B."/>
            <person name="Piednoel M."/>
            <person name="Gundlach H."/>
            <person name="Van Bel M."/>
            <person name="Meyberg R."/>
            <person name="Vives C."/>
            <person name="Morata J."/>
            <person name="Symeonidi A."/>
            <person name="Hiss M."/>
            <person name="Muchero W."/>
            <person name="Kamisugi Y."/>
            <person name="Saleh O."/>
            <person name="Blanc G."/>
            <person name="Decker E.L."/>
            <person name="van Gessel N."/>
            <person name="Grimwood J."/>
            <person name="Hayes R.D."/>
            <person name="Graham S.W."/>
            <person name="Gunter L.E."/>
            <person name="McDaniel S.F."/>
            <person name="Hoernstein S.N.W."/>
            <person name="Larsson A."/>
            <person name="Li F.W."/>
            <person name="Perroud P.F."/>
            <person name="Phillips J."/>
            <person name="Ranjan P."/>
            <person name="Rokshar D.S."/>
            <person name="Rothfels C.J."/>
            <person name="Schneider L."/>
            <person name="Shu S."/>
            <person name="Stevenson D.W."/>
            <person name="Thummler F."/>
            <person name="Tillich M."/>
            <person name="Villarreal Aguilar J.C."/>
            <person name="Widiez T."/>
            <person name="Wong G.K."/>
            <person name="Wymore A."/>
            <person name="Zhang Y."/>
            <person name="Zimmer A.D."/>
            <person name="Quatrano R.S."/>
            <person name="Mayer K.F.X."/>
            <person name="Goodstein D."/>
            <person name="Casacuberta J.M."/>
            <person name="Vandepoele K."/>
            <person name="Reski R."/>
            <person name="Cuming A.C."/>
            <person name="Tuskan G.A."/>
            <person name="Maumus F."/>
            <person name="Salse J."/>
            <person name="Schmutz J."/>
            <person name="Rensing S.A."/>
        </authorList>
    </citation>
    <scope>NUCLEOTIDE SEQUENCE [LARGE SCALE GENOMIC DNA]</scope>
    <source>
        <strain evidence="3 4">cv. Gransden 2004</strain>
    </source>
</reference>
<dbReference type="RefSeq" id="XP_073387045.1">
    <property type="nucleotide sequence ID" value="XM_073530944.1"/>
</dbReference>
<sequence>MLTRPEFLISTSVRAPSRSEMLSDVAVMFAPRTETMALKTKMEPWSHYDDHSYLSELGSPLAISTSFWDQLLHAKGDYNTLFTMTTPAVDRSFQPSTPTFNLYTHDMSQGSDSTVSSSYSDQQGDRCKRRRMLQFNGVNTCGFGQDSPPPYESVTGSPTTTYSSYSSSYSYSPSSYESSPLSSVKSGDDYLLQHYESPGLPPSSWFSGSDGISSCMVPNQPQQPLDNWSLLNSFEKNQSYGSPLQTKATALPVNTYISNPLGELCAPQTWKRPLPPTPQPNFSQQHTQPQMHYQQTLQQVVQPKQEAVVSQCTFSPFSKPPTPGRKSCSGPSRFKTKSPKPVALPFTMLKPSAAHGDVTLNDINRILLSSPAASTDRLSPSEERRPCTPPGAGLSGKFVVACTKIHTEGAGTITIMRTKG</sequence>
<reference evidence="2 4" key="1">
    <citation type="journal article" date="2008" name="Science">
        <title>The Physcomitrella genome reveals evolutionary insights into the conquest of land by plants.</title>
        <authorList>
            <person name="Rensing S."/>
            <person name="Lang D."/>
            <person name="Zimmer A."/>
            <person name="Terry A."/>
            <person name="Salamov A."/>
            <person name="Shapiro H."/>
            <person name="Nishiyama T."/>
            <person name="Perroud P.-F."/>
            <person name="Lindquist E."/>
            <person name="Kamisugi Y."/>
            <person name="Tanahashi T."/>
            <person name="Sakakibara K."/>
            <person name="Fujita T."/>
            <person name="Oishi K."/>
            <person name="Shin-I T."/>
            <person name="Kuroki Y."/>
            <person name="Toyoda A."/>
            <person name="Suzuki Y."/>
            <person name="Hashimoto A."/>
            <person name="Yamaguchi K."/>
            <person name="Sugano A."/>
            <person name="Kohara Y."/>
            <person name="Fujiyama A."/>
            <person name="Anterola A."/>
            <person name="Aoki S."/>
            <person name="Ashton N."/>
            <person name="Barbazuk W.B."/>
            <person name="Barker E."/>
            <person name="Bennetzen J."/>
            <person name="Bezanilla M."/>
            <person name="Blankenship R."/>
            <person name="Cho S.H."/>
            <person name="Dutcher S."/>
            <person name="Estelle M."/>
            <person name="Fawcett J.A."/>
            <person name="Gundlach H."/>
            <person name="Hanada K."/>
            <person name="Heyl A."/>
            <person name="Hicks K.A."/>
            <person name="Hugh J."/>
            <person name="Lohr M."/>
            <person name="Mayer K."/>
            <person name="Melkozernov A."/>
            <person name="Murata T."/>
            <person name="Nelson D."/>
            <person name="Pils B."/>
            <person name="Prigge M."/>
            <person name="Reiss B."/>
            <person name="Renner T."/>
            <person name="Rombauts S."/>
            <person name="Rushton P."/>
            <person name="Sanderfoot A."/>
            <person name="Schween G."/>
            <person name="Shiu S.-H."/>
            <person name="Stueber K."/>
            <person name="Theodoulou F.L."/>
            <person name="Tu H."/>
            <person name="Van de Peer Y."/>
            <person name="Verrier P.J."/>
            <person name="Waters E."/>
            <person name="Wood A."/>
            <person name="Yang L."/>
            <person name="Cove D."/>
            <person name="Cuming A."/>
            <person name="Hasebe M."/>
            <person name="Lucas S."/>
            <person name="Mishler D.B."/>
            <person name="Reski R."/>
            <person name="Grigoriev I."/>
            <person name="Quatrano R.S."/>
            <person name="Boore J.L."/>
        </authorList>
    </citation>
    <scope>NUCLEOTIDE SEQUENCE [LARGE SCALE GENOMIC DNA]</scope>
    <source>
        <strain evidence="3 4">cv. Gransden 2004</strain>
    </source>
</reference>
<proteinExistence type="predicted"/>
<accession>A0A2K1IFX1</accession>
<dbReference type="Gramene" id="Pp3c24_7020V3.3">
    <property type="protein sequence ID" value="Pp3c24_7020V3.3"/>
    <property type="gene ID" value="Pp3c24_7020"/>
</dbReference>
<feature type="compositionally biased region" description="Low complexity" evidence="1">
    <location>
        <begin position="106"/>
        <end position="122"/>
    </location>
</feature>
<evidence type="ECO:0000313" key="3">
    <source>
        <dbReference type="EnsemblPlants" id="Pp3c24_7020V3.1"/>
    </source>
</evidence>
<evidence type="ECO:0000313" key="2">
    <source>
        <dbReference type="EMBL" id="PNR28164.1"/>
    </source>
</evidence>
<name>A0A2K1IFX1_PHYPA</name>
<dbReference type="EnsemblPlants" id="Pp3c24_7020V3.3">
    <property type="protein sequence ID" value="Pp3c24_7020V3.3"/>
    <property type="gene ID" value="Pp3c24_7020"/>
</dbReference>
<feature type="region of interest" description="Disordered" evidence="1">
    <location>
        <begin position="139"/>
        <end position="159"/>
    </location>
</feature>
<protein>
    <recommendedName>
        <fullName evidence="5">Protein XRI1</fullName>
    </recommendedName>
</protein>
<feature type="region of interest" description="Disordered" evidence="1">
    <location>
        <begin position="105"/>
        <end position="126"/>
    </location>
</feature>
<dbReference type="RefSeq" id="XP_024363662.1">
    <property type="nucleotide sequence ID" value="XM_024507894.2"/>
</dbReference>
<dbReference type="KEGG" id="ppp:112276506"/>
<dbReference type="Proteomes" id="UP000006727">
    <property type="component" value="Chromosome 24"/>
</dbReference>
<evidence type="ECO:0000313" key="4">
    <source>
        <dbReference type="Proteomes" id="UP000006727"/>
    </source>
</evidence>
<keyword evidence="4" id="KW-1185">Reference proteome</keyword>
<dbReference type="AlphaFoldDB" id="A0A2K1IFX1"/>
<evidence type="ECO:0008006" key="5">
    <source>
        <dbReference type="Google" id="ProtNLM"/>
    </source>
</evidence>
<dbReference type="OrthoDB" id="1913204at2759"/>
<dbReference type="GeneID" id="112276506"/>
<dbReference type="GO" id="GO:0007143">
    <property type="term" value="P:female meiotic nuclear division"/>
    <property type="evidence" value="ECO:0007669"/>
    <property type="project" value="InterPro"/>
</dbReference>
<dbReference type="PANTHER" id="PTHR33385:SF4">
    <property type="entry name" value="PROTEIN XRI1"/>
    <property type="match status" value="1"/>
</dbReference>
<dbReference type="PaxDb" id="3218-PP1S73_57V6.1"/>
<gene>
    <name evidence="3" type="primary">LOC112276506</name>
    <name evidence="2" type="ORF">PHYPA_028756</name>
</gene>
<dbReference type="FunCoup" id="A0A2K1IFX1">
    <property type="interactions" value="1159"/>
</dbReference>
<dbReference type="InterPro" id="IPR039933">
    <property type="entry name" value="XRI1"/>
</dbReference>
<reference evidence="3" key="3">
    <citation type="submission" date="2020-12" db="UniProtKB">
        <authorList>
            <consortium name="EnsemblPlants"/>
        </authorList>
    </citation>
    <scope>IDENTIFICATION</scope>
</reference>
<dbReference type="PANTHER" id="PTHR33385">
    <property type="entry name" value="PROTEIN XRI1"/>
    <property type="match status" value="1"/>
</dbReference>
<dbReference type="GO" id="GO:0007140">
    <property type="term" value="P:male meiotic nuclear division"/>
    <property type="evidence" value="ECO:0007669"/>
    <property type="project" value="InterPro"/>
</dbReference>
<dbReference type="Gramene" id="Pp3c24_7020V3.2">
    <property type="protein sequence ID" value="Pp3c24_7020V3.2"/>
    <property type="gene ID" value="Pp3c24_7020"/>
</dbReference>
<dbReference type="Gramene" id="Pp3c24_7020V3.1">
    <property type="protein sequence ID" value="Pp3c24_7020V3.1"/>
    <property type="gene ID" value="Pp3c24_7020"/>
</dbReference>
<dbReference type="EnsemblPlants" id="Pp3c24_7020V3.2">
    <property type="protein sequence ID" value="Pp3c24_7020V3.2"/>
    <property type="gene ID" value="Pp3c24_7020"/>
</dbReference>
<dbReference type="EMBL" id="ABEU02000024">
    <property type="protein sequence ID" value="PNR28164.1"/>
    <property type="molecule type" value="Genomic_DNA"/>
</dbReference>
<feature type="region of interest" description="Disordered" evidence="1">
    <location>
        <begin position="316"/>
        <end position="339"/>
    </location>
</feature>